<comment type="caution">
    <text evidence="1">The sequence shown here is derived from an EMBL/GenBank/DDBJ whole genome shotgun (WGS) entry which is preliminary data.</text>
</comment>
<dbReference type="Proteomes" id="UP000554482">
    <property type="component" value="Unassembled WGS sequence"/>
</dbReference>
<sequence>MIAVSGSAITGSFLRDCLLRADLSDLFDQAKRTSRDAGAIYRPSIPMELLICILIDHFVCAEVFTRELGSLYLATRFIKKAFLSEVVLDLFTKMPIKSWLSRRNEVARPSGEGSPRKANEKINAQIQECRIKKGVKSYLRQ</sequence>
<dbReference type="AlphaFoldDB" id="A0A7J6VX12"/>
<dbReference type="EMBL" id="JABWDY010025152">
    <property type="protein sequence ID" value="KAF5189666.1"/>
    <property type="molecule type" value="Genomic_DNA"/>
</dbReference>
<keyword evidence="2" id="KW-1185">Reference proteome</keyword>
<name>A0A7J6VX12_THATH</name>
<reference evidence="1 2" key="1">
    <citation type="submission" date="2020-06" db="EMBL/GenBank/DDBJ databases">
        <title>Transcriptomic and genomic resources for Thalictrum thalictroides and T. hernandezii: Facilitating candidate gene discovery in an emerging model plant lineage.</title>
        <authorList>
            <person name="Arias T."/>
            <person name="Riano-Pachon D.M."/>
            <person name="Di Stilio V.S."/>
        </authorList>
    </citation>
    <scope>NUCLEOTIDE SEQUENCE [LARGE SCALE GENOMIC DNA]</scope>
    <source>
        <strain evidence="2">cv. WT478/WT964</strain>
        <tissue evidence="1">Leaves</tissue>
    </source>
</reference>
<organism evidence="1 2">
    <name type="scientific">Thalictrum thalictroides</name>
    <name type="common">Rue-anemone</name>
    <name type="synonym">Anemone thalictroides</name>
    <dbReference type="NCBI Taxonomy" id="46969"/>
    <lineage>
        <taxon>Eukaryota</taxon>
        <taxon>Viridiplantae</taxon>
        <taxon>Streptophyta</taxon>
        <taxon>Embryophyta</taxon>
        <taxon>Tracheophyta</taxon>
        <taxon>Spermatophyta</taxon>
        <taxon>Magnoliopsida</taxon>
        <taxon>Ranunculales</taxon>
        <taxon>Ranunculaceae</taxon>
        <taxon>Thalictroideae</taxon>
        <taxon>Thalictrum</taxon>
    </lineage>
</organism>
<gene>
    <name evidence="1" type="ORF">FRX31_020747</name>
</gene>
<evidence type="ECO:0000313" key="2">
    <source>
        <dbReference type="Proteomes" id="UP000554482"/>
    </source>
</evidence>
<proteinExistence type="predicted"/>
<accession>A0A7J6VX12</accession>
<protein>
    <submittedName>
        <fullName evidence="1">Uncharacterized protein</fullName>
    </submittedName>
</protein>
<evidence type="ECO:0000313" key="1">
    <source>
        <dbReference type="EMBL" id="KAF5189666.1"/>
    </source>
</evidence>